<dbReference type="Gene3D" id="3.40.630.30">
    <property type="match status" value="1"/>
</dbReference>
<evidence type="ECO:0000259" key="1">
    <source>
        <dbReference type="PROSITE" id="PS51186"/>
    </source>
</evidence>
<dbReference type="Pfam" id="PF13673">
    <property type="entry name" value="Acetyltransf_10"/>
    <property type="match status" value="1"/>
</dbReference>
<dbReference type="SUPFAM" id="SSF55729">
    <property type="entry name" value="Acyl-CoA N-acyltransferases (Nat)"/>
    <property type="match status" value="1"/>
</dbReference>
<dbReference type="EMBL" id="CP118108">
    <property type="protein sequence ID" value="WDI03650.1"/>
    <property type="molecule type" value="Genomic_DNA"/>
</dbReference>
<name>A0AAX3N5J1_9BACL</name>
<gene>
    <name evidence="2" type="ORF">PUW23_07235</name>
    <name evidence="3" type="ORF">PUW25_06755</name>
</gene>
<keyword evidence="5" id="KW-1185">Reference proteome</keyword>
<dbReference type="EMBL" id="CP118101">
    <property type="protein sequence ID" value="WDH84000.1"/>
    <property type="molecule type" value="Genomic_DNA"/>
</dbReference>
<dbReference type="RefSeq" id="WP_047910161.1">
    <property type="nucleotide sequence ID" value="NZ_CP118101.1"/>
</dbReference>
<reference evidence="2 5" key="1">
    <citation type="submission" date="2023-02" db="EMBL/GenBank/DDBJ databases">
        <title>Pathogen: clinical or host-associated sample.</title>
        <authorList>
            <person name="Hergert J."/>
            <person name="Casey R."/>
            <person name="Wagner J."/>
            <person name="Young E.L."/>
            <person name="Oakeson K.F."/>
        </authorList>
    </citation>
    <scope>NUCLEOTIDE SEQUENCE</scope>
    <source>
        <strain evidence="3 5">2022CK-00829</strain>
        <strain evidence="2">2022CK-00830</strain>
    </source>
</reference>
<dbReference type="GO" id="GO:0016747">
    <property type="term" value="F:acyltransferase activity, transferring groups other than amino-acyl groups"/>
    <property type="evidence" value="ECO:0007669"/>
    <property type="project" value="InterPro"/>
</dbReference>
<dbReference type="Proteomes" id="UP001221519">
    <property type="component" value="Chromosome"/>
</dbReference>
<dbReference type="PANTHER" id="PTHR43233:SF1">
    <property type="entry name" value="FAMILY N-ACETYLTRANSFERASE, PUTATIVE (AFU_ORTHOLOGUE AFUA_6G03350)-RELATED"/>
    <property type="match status" value="1"/>
</dbReference>
<evidence type="ECO:0000313" key="3">
    <source>
        <dbReference type="EMBL" id="WDI03650.1"/>
    </source>
</evidence>
<evidence type="ECO:0000313" key="4">
    <source>
        <dbReference type="Proteomes" id="UP001220962"/>
    </source>
</evidence>
<dbReference type="InterPro" id="IPR053144">
    <property type="entry name" value="Acetyltransferase_Butenolide"/>
</dbReference>
<organism evidence="2 4">
    <name type="scientific">Paenibacillus urinalis</name>
    <dbReference type="NCBI Taxonomy" id="521520"/>
    <lineage>
        <taxon>Bacteria</taxon>
        <taxon>Bacillati</taxon>
        <taxon>Bacillota</taxon>
        <taxon>Bacilli</taxon>
        <taxon>Bacillales</taxon>
        <taxon>Paenibacillaceae</taxon>
        <taxon>Paenibacillus</taxon>
    </lineage>
</organism>
<dbReference type="PANTHER" id="PTHR43233">
    <property type="entry name" value="FAMILY N-ACETYLTRANSFERASE, PUTATIVE (AFU_ORTHOLOGUE AFUA_6G03350)-RELATED"/>
    <property type="match status" value="1"/>
</dbReference>
<dbReference type="CDD" id="cd04301">
    <property type="entry name" value="NAT_SF"/>
    <property type="match status" value="1"/>
</dbReference>
<dbReference type="InterPro" id="IPR016181">
    <property type="entry name" value="Acyl_CoA_acyltransferase"/>
</dbReference>
<evidence type="ECO:0000313" key="2">
    <source>
        <dbReference type="EMBL" id="WDH84000.1"/>
    </source>
</evidence>
<sequence>MSEHKYQTIHRMPSVKEYIDLCSSVGWQEVMNFDAAEQSLQHSCYGVVIEYNGEAVGMGRVVGDGIMYFYVQDIVVKSEHQSKGLGQLIMRAIQQYLSEHAAEKAFVGLFSAQGKESFYQKYGFNMHQGMTGMFGVIHDREIK</sequence>
<accession>A0AAX3N5J1</accession>
<dbReference type="AlphaFoldDB" id="A0AAX3N5J1"/>
<feature type="domain" description="N-acetyltransferase" evidence="1">
    <location>
        <begin position="2"/>
        <end position="143"/>
    </location>
</feature>
<dbReference type="Proteomes" id="UP001220962">
    <property type="component" value="Chromosome"/>
</dbReference>
<protein>
    <submittedName>
        <fullName evidence="2">GNAT family N-acetyltransferase</fullName>
    </submittedName>
</protein>
<evidence type="ECO:0000313" key="5">
    <source>
        <dbReference type="Proteomes" id="UP001221519"/>
    </source>
</evidence>
<dbReference type="InterPro" id="IPR000182">
    <property type="entry name" value="GNAT_dom"/>
</dbReference>
<dbReference type="PROSITE" id="PS51186">
    <property type="entry name" value="GNAT"/>
    <property type="match status" value="1"/>
</dbReference>
<proteinExistence type="predicted"/>